<dbReference type="Proteomes" id="UP000256645">
    <property type="component" value="Unassembled WGS sequence"/>
</dbReference>
<proteinExistence type="predicted"/>
<dbReference type="EMBL" id="PDLM01000002">
    <property type="protein sequence ID" value="RDW85286.1"/>
    <property type="molecule type" value="Genomic_DNA"/>
</dbReference>
<name>A0A3D8SG64_9HELO</name>
<evidence type="ECO:0000313" key="3">
    <source>
        <dbReference type="Proteomes" id="UP000256645"/>
    </source>
</evidence>
<organism evidence="2 3">
    <name type="scientific">Coleophoma cylindrospora</name>
    <dbReference type="NCBI Taxonomy" id="1849047"/>
    <lineage>
        <taxon>Eukaryota</taxon>
        <taxon>Fungi</taxon>
        <taxon>Dikarya</taxon>
        <taxon>Ascomycota</taxon>
        <taxon>Pezizomycotina</taxon>
        <taxon>Leotiomycetes</taxon>
        <taxon>Helotiales</taxon>
        <taxon>Dermateaceae</taxon>
        <taxon>Coleophoma</taxon>
    </lineage>
</organism>
<keyword evidence="3" id="KW-1185">Reference proteome</keyword>
<dbReference type="OrthoDB" id="5272396at2759"/>
<feature type="compositionally biased region" description="Polar residues" evidence="1">
    <location>
        <begin position="44"/>
        <end position="56"/>
    </location>
</feature>
<feature type="compositionally biased region" description="Basic residues" evidence="1">
    <location>
        <begin position="12"/>
        <end position="22"/>
    </location>
</feature>
<sequence length="281" mass="32621">MSQQISTPHVRATPRRSLRLQKPKTIQAEAGPLGQHTPQEHKPSNQPSSSHKSTSKLPDLSAELHRLIISYLITSERPFLIGRCQEERHKTRGSPRDIISAHKPEFTVQRNDSRNRPIQPAISRVCRAFREEALRLWYSENHFWLIHNEFEPEVNVPNPRRGFDAWISQTSRDMFNHMQHVTLCGYSTWPNRMMISIDLKNRRIDHIRHYSTYGDELPIWQQMFIDSTKQALASQAGADGLAALKAVLAVRDDIFQIPREYITAPPGMMRRQPASGWEYDW</sequence>
<evidence type="ECO:0008006" key="4">
    <source>
        <dbReference type="Google" id="ProtNLM"/>
    </source>
</evidence>
<comment type="caution">
    <text evidence="2">The sequence shown here is derived from an EMBL/GenBank/DDBJ whole genome shotgun (WGS) entry which is preliminary data.</text>
</comment>
<gene>
    <name evidence="2" type="ORF">BP6252_02876</name>
</gene>
<evidence type="ECO:0000256" key="1">
    <source>
        <dbReference type="SAM" id="MobiDB-lite"/>
    </source>
</evidence>
<dbReference type="AlphaFoldDB" id="A0A3D8SG64"/>
<accession>A0A3D8SG64</accession>
<feature type="region of interest" description="Disordered" evidence="1">
    <location>
        <begin position="1"/>
        <end position="57"/>
    </location>
</feature>
<evidence type="ECO:0000313" key="2">
    <source>
        <dbReference type="EMBL" id="RDW85286.1"/>
    </source>
</evidence>
<reference evidence="2 3" key="1">
    <citation type="journal article" date="2018" name="IMA Fungus">
        <title>IMA Genome-F 9: Draft genome sequence of Annulohypoxylon stygium, Aspergillus mulundensis, Berkeleyomyces basicola (syn. Thielaviopsis basicola), Ceratocystis smalleyi, two Cercospora beticola strains, Coleophoma cylindrospora, Fusarium fracticaudum, Phialophora cf. hyalina, and Morchella septimelata.</title>
        <authorList>
            <person name="Wingfield B.D."/>
            <person name="Bills G.F."/>
            <person name="Dong Y."/>
            <person name="Huang W."/>
            <person name="Nel W.J."/>
            <person name="Swalarsk-Parry B.S."/>
            <person name="Vaghefi N."/>
            <person name="Wilken P.M."/>
            <person name="An Z."/>
            <person name="de Beer Z.W."/>
            <person name="De Vos L."/>
            <person name="Chen L."/>
            <person name="Duong T.A."/>
            <person name="Gao Y."/>
            <person name="Hammerbacher A."/>
            <person name="Kikkert J.R."/>
            <person name="Li Y."/>
            <person name="Li H."/>
            <person name="Li K."/>
            <person name="Li Q."/>
            <person name="Liu X."/>
            <person name="Ma X."/>
            <person name="Naidoo K."/>
            <person name="Pethybridge S.J."/>
            <person name="Sun J."/>
            <person name="Steenkamp E.T."/>
            <person name="van der Nest M.A."/>
            <person name="van Wyk S."/>
            <person name="Wingfield M.J."/>
            <person name="Xiong C."/>
            <person name="Yue Q."/>
            <person name="Zhang X."/>
        </authorList>
    </citation>
    <scope>NUCLEOTIDE SEQUENCE [LARGE SCALE GENOMIC DNA]</scope>
    <source>
        <strain evidence="2 3">BP6252</strain>
    </source>
</reference>
<protein>
    <recommendedName>
        <fullName evidence="4">F-box domain-containing protein</fullName>
    </recommendedName>
</protein>